<proteinExistence type="predicted"/>
<dbReference type="Pfam" id="PF24626">
    <property type="entry name" value="SH3_Tf2-1"/>
    <property type="match status" value="1"/>
</dbReference>
<reference evidence="2 3" key="1">
    <citation type="submission" date="2014-04" db="EMBL/GenBank/DDBJ databases">
        <authorList>
            <consortium name="DOE Joint Genome Institute"/>
            <person name="Kuo A."/>
            <person name="Tarkka M."/>
            <person name="Buscot F."/>
            <person name="Kohler A."/>
            <person name="Nagy L.G."/>
            <person name="Floudas D."/>
            <person name="Copeland A."/>
            <person name="Barry K.W."/>
            <person name="Cichocki N."/>
            <person name="Veneault-Fourrey C."/>
            <person name="LaButti K."/>
            <person name="Lindquist E.A."/>
            <person name="Lipzen A."/>
            <person name="Lundell T."/>
            <person name="Morin E."/>
            <person name="Murat C."/>
            <person name="Sun H."/>
            <person name="Tunlid A."/>
            <person name="Henrissat B."/>
            <person name="Grigoriev I.V."/>
            <person name="Hibbett D.S."/>
            <person name="Martin F."/>
            <person name="Nordberg H.P."/>
            <person name="Cantor M.N."/>
            <person name="Hua S.X."/>
        </authorList>
    </citation>
    <scope>NUCLEOTIDE SEQUENCE [LARGE SCALE GENOMIC DNA]</scope>
    <source>
        <strain evidence="2 3">F 1598</strain>
    </source>
</reference>
<dbReference type="OrthoDB" id="3211671at2759"/>
<protein>
    <recommendedName>
        <fullName evidence="1">Tf2-1-like SH3-like domain-containing protein</fullName>
    </recommendedName>
</protein>
<organism evidence="2 3">
    <name type="scientific">Piloderma croceum (strain F 1598)</name>
    <dbReference type="NCBI Taxonomy" id="765440"/>
    <lineage>
        <taxon>Eukaryota</taxon>
        <taxon>Fungi</taxon>
        <taxon>Dikarya</taxon>
        <taxon>Basidiomycota</taxon>
        <taxon>Agaricomycotina</taxon>
        <taxon>Agaricomycetes</taxon>
        <taxon>Agaricomycetidae</taxon>
        <taxon>Atheliales</taxon>
        <taxon>Atheliaceae</taxon>
        <taxon>Piloderma</taxon>
    </lineage>
</organism>
<evidence type="ECO:0000259" key="1">
    <source>
        <dbReference type="Pfam" id="PF24626"/>
    </source>
</evidence>
<sequence>LPKGRARKLAPKFVGPYKVLEDYKNDTFRLDLPSELKQRGVHPAFHASLLRIHVPNDDRRFPGSLGNAEEWAVLHIESHHGKGVDALFEIVWKAGDRAWLPYHEVAHLEAMSQYLEAQGVNSIGSLP</sequence>
<accession>A0A0C3EUX1</accession>
<dbReference type="EMBL" id="KN833036">
    <property type="protein sequence ID" value="KIM76330.1"/>
    <property type="molecule type" value="Genomic_DNA"/>
</dbReference>
<feature type="non-terminal residue" evidence="2">
    <location>
        <position position="1"/>
    </location>
</feature>
<keyword evidence="3" id="KW-1185">Reference proteome</keyword>
<dbReference type="AlphaFoldDB" id="A0A0C3EUX1"/>
<reference evidence="3" key="2">
    <citation type="submission" date="2015-01" db="EMBL/GenBank/DDBJ databases">
        <title>Evolutionary Origins and Diversification of the Mycorrhizal Mutualists.</title>
        <authorList>
            <consortium name="DOE Joint Genome Institute"/>
            <consortium name="Mycorrhizal Genomics Consortium"/>
            <person name="Kohler A."/>
            <person name="Kuo A."/>
            <person name="Nagy L.G."/>
            <person name="Floudas D."/>
            <person name="Copeland A."/>
            <person name="Barry K.W."/>
            <person name="Cichocki N."/>
            <person name="Veneault-Fourrey C."/>
            <person name="LaButti K."/>
            <person name="Lindquist E.A."/>
            <person name="Lipzen A."/>
            <person name="Lundell T."/>
            <person name="Morin E."/>
            <person name="Murat C."/>
            <person name="Riley R."/>
            <person name="Ohm R."/>
            <person name="Sun H."/>
            <person name="Tunlid A."/>
            <person name="Henrissat B."/>
            <person name="Grigoriev I.V."/>
            <person name="Hibbett D.S."/>
            <person name="Martin F."/>
        </authorList>
    </citation>
    <scope>NUCLEOTIDE SEQUENCE [LARGE SCALE GENOMIC DNA]</scope>
    <source>
        <strain evidence="3">F 1598</strain>
    </source>
</reference>
<evidence type="ECO:0000313" key="2">
    <source>
        <dbReference type="EMBL" id="KIM76330.1"/>
    </source>
</evidence>
<dbReference type="InParanoid" id="A0A0C3EUX1"/>
<name>A0A0C3EUX1_PILCF</name>
<dbReference type="STRING" id="765440.A0A0C3EUX1"/>
<feature type="non-terminal residue" evidence="2">
    <location>
        <position position="127"/>
    </location>
</feature>
<dbReference type="InterPro" id="IPR056924">
    <property type="entry name" value="SH3_Tf2-1"/>
</dbReference>
<evidence type="ECO:0000313" key="3">
    <source>
        <dbReference type="Proteomes" id="UP000054166"/>
    </source>
</evidence>
<dbReference type="HOGENOM" id="CLU_132807_0_1_1"/>
<feature type="domain" description="Tf2-1-like SH3-like" evidence="1">
    <location>
        <begin position="4"/>
        <end position="51"/>
    </location>
</feature>
<gene>
    <name evidence="2" type="ORF">PILCRDRAFT_36651</name>
</gene>
<dbReference type="Proteomes" id="UP000054166">
    <property type="component" value="Unassembled WGS sequence"/>
</dbReference>